<comment type="caution">
    <text evidence="7">The sequence shown here is derived from an EMBL/GenBank/DDBJ whole genome shotgun (WGS) entry which is preliminary data.</text>
</comment>
<dbReference type="Gene3D" id="2.160.20.10">
    <property type="entry name" value="Single-stranded right-handed beta-helix, Pectin lyase-like"/>
    <property type="match status" value="1"/>
</dbReference>
<evidence type="ECO:0000259" key="6">
    <source>
        <dbReference type="SMART" id="SM00912"/>
    </source>
</evidence>
<gene>
    <name evidence="7" type="ORF">HYZ11_05025</name>
</gene>
<comment type="subcellular location">
    <subcellularLocation>
        <location evidence="1">Secreted</location>
    </subcellularLocation>
</comment>
<name>A0A932I0C5_UNCTE</name>
<dbReference type="GO" id="GO:0005576">
    <property type="term" value="C:extracellular region"/>
    <property type="evidence" value="ECO:0007669"/>
    <property type="project" value="UniProtKB-SubCell"/>
</dbReference>
<dbReference type="Proteomes" id="UP000782312">
    <property type="component" value="Unassembled WGS sequence"/>
</dbReference>
<feature type="region of interest" description="Disordered" evidence="4">
    <location>
        <begin position="1838"/>
        <end position="1874"/>
    </location>
</feature>
<dbReference type="InterPro" id="IPR011050">
    <property type="entry name" value="Pectin_lyase_fold/virulence"/>
</dbReference>
<dbReference type="PANTHER" id="PTHR12338">
    <property type="entry name" value="AUTOTRANSPORTER"/>
    <property type="match status" value="1"/>
</dbReference>
<feature type="chain" id="PRO_5037089329" evidence="5">
    <location>
        <begin position="30"/>
        <end position="1978"/>
    </location>
</feature>
<evidence type="ECO:0000256" key="3">
    <source>
        <dbReference type="ARBA" id="ARBA00022729"/>
    </source>
</evidence>
<dbReference type="NCBIfam" id="TIGR01901">
    <property type="entry name" value="adhes_NPXG"/>
    <property type="match status" value="1"/>
</dbReference>
<dbReference type="SMART" id="SM00912">
    <property type="entry name" value="Haemagg_act"/>
    <property type="match status" value="1"/>
</dbReference>
<evidence type="ECO:0000256" key="4">
    <source>
        <dbReference type="SAM" id="MobiDB-lite"/>
    </source>
</evidence>
<dbReference type="SUPFAM" id="SSF51126">
    <property type="entry name" value="Pectin lyase-like"/>
    <property type="match status" value="1"/>
</dbReference>
<dbReference type="InterPro" id="IPR050909">
    <property type="entry name" value="Bact_Autotransporter_VF"/>
</dbReference>
<sequence length="1978" mass="191316">MSPRRAGLARRAGAAVFAASLLASPAARANPMGGRLIAGSARIEQPSPKRLNVVQGTQKAIIDWRSFSIGAGEHADFQQPSASSVTLNRVTGGNVSEIHGRLTANGNLFLVNPNGILFGQSARIDVNGLVATTSDIRNDDFLAGRYSFKTPGAGGGYVINRGTITAAEGGLVALVAPWVENSGVIEARLGRVALGAGLTFTLDLYGDRLIQLAADGKVLEKMTGPDGTPVADLLAHSGRISAEGGTILLTAQAAKGIVDNVINLSGVVEARTAVQRNGEIILAGGDEGIVRVSGALDASGKQAGQRGGRVEVLGNRIGLFGGALIDVSGDGGGGTALIGGDYQGKGAIPTAAVTYVAPGASLTADALTLGDGGKVIVWADGTTWFAGSITARGGPSGGDGGFVEVSGKQDLAFRGWVDTRAPKGRTGTLLLDPDDINIVDGGGGAQDLDLVAQGGIILAATPPTPYTISETALEGLIQATIILQANNNITISNLDDNLLALGATASVVFTADADGNGAGAFTMNIGDTIRTNGASIRIDGATVTVGGLNTNGGGGITLNGRNGVTISNAVAGAAASTVNADTNADGIGTLTVAAPNGSLSTGNNTLTVTAANLSLNGNVSLDSGTAATTIRRSTLGTIGLGAAGGDMTLSGAMLKRIKANGLTLGGTNTTKITVDNVAEANSNNISGTLTLEATAANGQVTFSGMASTFNALAVNANDRVSVNASLTTDTGALTLDGNADNAGVPNNDIQIAAGVTLTSAGALTLDATTGGIVLDGAGAHTLSATGIVTLNDNLTAPGGGSLTISAADLALVGTVNTGAGSVTISRSSAGTITLGDGAVGLILDKIELAKITATGLTIGGTNTTAITVDNISEANSNNVSGTLTLEATAAGGAVTFQTAASTFNALSVNATGAATMNVGVTTDTGNLSISATNIALNSTLNSAGSVTLASSGTIGLGDAAGANMTLSKAQLASITAASGLTIGGANTTGLTVNNLAVADLNTVTGPLTLNATGAGGTVTFSGLASTVNRALNVNALAGVTLNQSLTTAGATAVNADTNNDGAGTLTVAAGMTLSTGGNPLTITVADLDLQGTGSLNSGAAATTISRSSAGTISLGGAAVGLAISGDELQNITATGLTIGGANTTTLTVDGITALSLAGISGTVTLNATAAGGAVTFQTTASTFKTLAVNANDRVSVNASLTTDTGALTLDGDANNSNSGGAEANNDLRIAAGVTLTSAGALTLDATTGGIVGAGALTLNAAGGVTVNDSLTTAGATSSNADTNNDGAGSLTVAAGMTLSTGGNSLTLTLADIDLQGSLNSGGAATTISRSSAGTLRLGGAAVGLAISGAELQKITAAGLTLGGANTTTLTVDGVTAANLAGISGTLTLTATGAGGTVSFSGAASTINKPLNVNALAGVTLSQSLTTGGATAVNADTNNDGTGTLTVAAGMSLSTGGNSLTITAADLGLQGGLSSGGAATTISRSSAGTIGLGAAGDMNISGAELQNITAGGLTLGGANTTGITVDGVTAGQSNNVSGTLTLEATAAGGQVTFSGGASTFNALSVKARDRISLNASLTTDTGGLALDGNSNNAADANDDIRIAAGVTLTSAGALTLDATAGGITGAGGFTLNALSVTVNDNINAGGVISTRAGGGITFNQGLTLGSGLTLDTTNGGETVAGGNITLNGALNAASAGGQDLTLRAGTSGDVTFNAAAGGTARLGALTIESAGDVTVGNVLRVNSLTQDAGSGTTDFGTASLDAAGAVTVKATDIKGNMTAGNTKLLASGTITGDLNVNSLTISGASAVLTGKVAGAGGAGAAALITIEGPKAGPYTMNGHPIGAPAPAPTPAPNTPAPAPAPAVTTPETPNPLPGTYEKANTVAASIGTTQTPAGGSPNPVSLGESNESPPDSPADAVFRRNETSSGHIVGPFDRDYALIRPAPGTENLYRNVNYLFEEFWRNLGPIECTYGGALVCTRK</sequence>
<accession>A0A932I0C5</accession>
<keyword evidence="2" id="KW-0964">Secreted</keyword>
<proteinExistence type="predicted"/>
<evidence type="ECO:0000313" key="7">
    <source>
        <dbReference type="EMBL" id="MBI3126949.1"/>
    </source>
</evidence>
<dbReference type="InterPro" id="IPR008638">
    <property type="entry name" value="FhaB/CdiA-like_TPS"/>
</dbReference>
<feature type="signal peptide" evidence="5">
    <location>
        <begin position="1"/>
        <end position="29"/>
    </location>
</feature>
<evidence type="ECO:0000256" key="2">
    <source>
        <dbReference type="ARBA" id="ARBA00022525"/>
    </source>
</evidence>
<dbReference type="InterPro" id="IPR012334">
    <property type="entry name" value="Pectin_lyas_fold"/>
</dbReference>
<evidence type="ECO:0000256" key="1">
    <source>
        <dbReference type="ARBA" id="ARBA00004613"/>
    </source>
</evidence>
<evidence type="ECO:0000313" key="8">
    <source>
        <dbReference type="Proteomes" id="UP000782312"/>
    </source>
</evidence>
<reference evidence="7" key="1">
    <citation type="submission" date="2020-07" db="EMBL/GenBank/DDBJ databases">
        <title>Huge and variable diversity of episymbiotic CPR bacteria and DPANN archaea in groundwater ecosystems.</title>
        <authorList>
            <person name="He C.Y."/>
            <person name="Keren R."/>
            <person name="Whittaker M."/>
            <person name="Farag I.F."/>
            <person name="Doudna J."/>
            <person name="Cate J.H.D."/>
            <person name="Banfield J.F."/>
        </authorList>
    </citation>
    <scope>NUCLEOTIDE SEQUENCE</scope>
    <source>
        <strain evidence="7">NC_groundwater_763_Ag_S-0.2um_68_21</strain>
    </source>
</reference>
<evidence type="ECO:0000256" key="5">
    <source>
        <dbReference type="SAM" id="SignalP"/>
    </source>
</evidence>
<protein>
    <submittedName>
        <fullName evidence="7">Filamentous hemagglutinin N-terminal domain-containing protein</fullName>
    </submittedName>
</protein>
<dbReference type="PANTHER" id="PTHR12338:SF8">
    <property type="entry name" value="HEME_HEMOPEXIN-BINDING PROTEIN"/>
    <property type="match status" value="1"/>
</dbReference>
<feature type="domain" description="Filamentous haemagglutinin FhaB/tRNA nuclease CdiA-like TPS" evidence="6">
    <location>
        <begin position="27"/>
        <end position="140"/>
    </location>
</feature>
<dbReference type="Pfam" id="PF05860">
    <property type="entry name" value="TPS"/>
    <property type="match status" value="1"/>
</dbReference>
<keyword evidence="3 5" id="KW-0732">Signal</keyword>
<feature type="region of interest" description="Disordered" evidence="4">
    <location>
        <begin position="1886"/>
        <end position="1913"/>
    </location>
</feature>
<organism evidence="7 8">
    <name type="scientific">Tectimicrobiota bacterium</name>
    <dbReference type="NCBI Taxonomy" id="2528274"/>
    <lineage>
        <taxon>Bacteria</taxon>
        <taxon>Pseudomonadati</taxon>
        <taxon>Nitrospinota/Tectimicrobiota group</taxon>
        <taxon>Candidatus Tectimicrobiota</taxon>
    </lineage>
</organism>
<feature type="compositionally biased region" description="Pro residues" evidence="4">
    <location>
        <begin position="1842"/>
        <end position="1859"/>
    </location>
</feature>
<dbReference type="EMBL" id="JACPUR010000013">
    <property type="protein sequence ID" value="MBI3126949.1"/>
    <property type="molecule type" value="Genomic_DNA"/>
</dbReference>